<accession>H7FLI1</accession>
<dbReference type="EMBL" id="AHKF01000004">
    <property type="protein sequence ID" value="EIA10523.1"/>
    <property type="molecule type" value="Genomic_DNA"/>
</dbReference>
<keyword evidence="2" id="KW-0808">Transferase</keyword>
<dbReference type="RefSeq" id="WP_007136206.1">
    <property type="nucleotide sequence ID" value="NZ_AHKF01000004.1"/>
</dbReference>
<evidence type="ECO:0000313" key="2">
    <source>
        <dbReference type="EMBL" id="EIA10523.1"/>
    </source>
</evidence>
<dbReference type="InterPro" id="IPR002376">
    <property type="entry name" value="Formyl_transf_N"/>
</dbReference>
<dbReference type="PATRIC" id="fig|1086011.3.peg.27"/>
<dbReference type="Pfam" id="PF00551">
    <property type="entry name" value="Formyl_trans_N"/>
    <property type="match status" value="1"/>
</dbReference>
<dbReference type="Proteomes" id="UP000005566">
    <property type="component" value="Unassembled WGS sequence"/>
</dbReference>
<dbReference type="STRING" id="1086011.HJ01_00029"/>
<name>H7FLI1_FLAFP</name>
<sequence>MKIVLFLNKDLQANIAYNLLKQELRHHTLRIYYSESVGNPDGKAADLVRLEHYEKHYFHNEIANFTKNTKLRYSFEFFDHTFNSFPFEKATNVNSEEFITEMKLYEPDLFISIRFGKIFKDAIIQVPKLGLLNLHSAILPHYKGIMGTLHAIKEQNKTIGCTLHTIPDAGIDTGEIIEIAQLDVCPEKSLFWHIIQLYPLGVALLIQAIQLLQRGDHLKTKKQNLQEGNYFSVPTENDFQQIKNLGMDIISPTDYEAVLLQFVFENLTDLEKRSLRKLLVDSGLKQY</sequence>
<feature type="domain" description="Formyl transferase N-terminal" evidence="1">
    <location>
        <begin position="90"/>
        <end position="189"/>
    </location>
</feature>
<keyword evidence="3" id="KW-1185">Reference proteome</keyword>
<proteinExistence type="predicted"/>
<dbReference type="OrthoDB" id="9802815at2"/>
<dbReference type="InterPro" id="IPR036477">
    <property type="entry name" value="Formyl_transf_N_sf"/>
</dbReference>
<dbReference type="GO" id="GO:0004479">
    <property type="term" value="F:methionyl-tRNA formyltransferase activity"/>
    <property type="evidence" value="ECO:0007669"/>
    <property type="project" value="TreeGrafter"/>
</dbReference>
<dbReference type="PANTHER" id="PTHR11138:SF5">
    <property type="entry name" value="METHIONYL-TRNA FORMYLTRANSFERASE, MITOCHONDRIAL"/>
    <property type="match status" value="1"/>
</dbReference>
<evidence type="ECO:0000259" key="1">
    <source>
        <dbReference type="Pfam" id="PF00551"/>
    </source>
</evidence>
<comment type="caution">
    <text evidence="2">The sequence shown here is derived from an EMBL/GenBank/DDBJ whole genome shotgun (WGS) entry which is preliminary data.</text>
</comment>
<dbReference type="eggNOG" id="COG0223">
    <property type="taxonomic scope" value="Bacteria"/>
</dbReference>
<dbReference type="Gene3D" id="3.40.50.12230">
    <property type="match status" value="1"/>
</dbReference>
<organism evidence="2 3">
    <name type="scientific">Flavobacterium frigoris (strain PS1)</name>
    <dbReference type="NCBI Taxonomy" id="1086011"/>
    <lineage>
        <taxon>Bacteria</taxon>
        <taxon>Pseudomonadati</taxon>
        <taxon>Bacteroidota</taxon>
        <taxon>Flavobacteriia</taxon>
        <taxon>Flavobacteriales</taxon>
        <taxon>Flavobacteriaceae</taxon>
        <taxon>Flavobacterium</taxon>
    </lineage>
</organism>
<reference evidence="2 3" key="1">
    <citation type="journal article" date="2014" name="Acta Crystallogr. D">
        <title>Structure-based characterization and antifreeze properties of a hyperactive ice-binding protein from the Antarctic bacterium Flavobacterium frigoris PS1.</title>
        <authorList>
            <person name="Do H."/>
            <person name="Kim S.J."/>
            <person name="Kim H.J."/>
            <person name="Lee J.H."/>
        </authorList>
    </citation>
    <scope>NUCLEOTIDE SEQUENCE [LARGE SCALE GENOMIC DNA]</scope>
    <source>
        <strain evidence="2 3">PS1</strain>
    </source>
</reference>
<evidence type="ECO:0000313" key="3">
    <source>
        <dbReference type="Proteomes" id="UP000005566"/>
    </source>
</evidence>
<dbReference type="CDD" id="cd08653">
    <property type="entry name" value="FMT_core_like_3"/>
    <property type="match status" value="1"/>
</dbReference>
<dbReference type="PANTHER" id="PTHR11138">
    <property type="entry name" value="METHIONYL-TRNA FORMYLTRANSFERASE"/>
    <property type="match status" value="1"/>
</dbReference>
<dbReference type="SUPFAM" id="SSF53328">
    <property type="entry name" value="Formyltransferase"/>
    <property type="match status" value="1"/>
</dbReference>
<dbReference type="AlphaFoldDB" id="H7FLI1"/>
<protein>
    <submittedName>
        <fullName evidence="2">Formyl transferase domain protein</fullName>
    </submittedName>
</protein>
<gene>
    <name evidence="2" type="ORF">HJ01_00029</name>
</gene>